<dbReference type="Pfam" id="PF00270">
    <property type="entry name" value="DEAD"/>
    <property type="match status" value="1"/>
</dbReference>
<keyword evidence="5" id="KW-0378">Hydrolase</keyword>
<keyword evidence="1" id="KW-0547">Nucleotide-binding</keyword>
<dbReference type="SMART" id="SM00487">
    <property type="entry name" value="DEXDc"/>
    <property type="match status" value="1"/>
</dbReference>
<dbReference type="CDD" id="cd18797">
    <property type="entry name" value="SF2_C_Hrq"/>
    <property type="match status" value="1"/>
</dbReference>
<dbReference type="NCBIfam" id="TIGR03817">
    <property type="entry name" value="DECH_helic"/>
    <property type="match status" value="1"/>
</dbReference>
<feature type="domain" description="Helicase C-terminal" evidence="4">
    <location>
        <begin position="313"/>
        <end position="479"/>
    </location>
</feature>
<dbReference type="SUPFAM" id="SSF52540">
    <property type="entry name" value="P-loop containing nucleoside triphosphate hydrolases"/>
    <property type="match status" value="1"/>
</dbReference>
<dbReference type="InterPro" id="IPR014001">
    <property type="entry name" value="Helicase_ATP-bd"/>
</dbReference>
<evidence type="ECO:0000313" key="6">
    <source>
        <dbReference type="Proteomes" id="UP000248606"/>
    </source>
</evidence>
<dbReference type="AlphaFoldDB" id="A0A2W5KFW6"/>
<dbReference type="GO" id="GO:0005524">
    <property type="term" value="F:ATP binding"/>
    <property type="evidence" value="ECO:0007669"/>
    <property type="project" value="UniProtKB-KW"/>
</dbReference>
<evidence type="ECO:0000259" key="3">
    <source>
        <dbReference type="PROSITE" id="PS51192"/>
    </source>
</evidence>
<organism evidence="5 6">
    <name type="scientific">Lawsonella clevelandensis</name>
    <dbReference type="NCBI Taxonomy" id="1528099"/>
    <lineage>
        <taxon>Bacteria</taxon>
        <taxon>Bacillati</taxon>
        <taxon>Actinomycetota</taxon>
        <taxon>Actinomycetes</taxon>
        <taxon>Mycobacteriales</taxon>
        <taxon>Lawsonellaceae</taxon>
        <taxon>Lawsonella</taxon>
    </lineage>
</organism>
<dbReference type="EMBL" id="QFOZ01000011">
    <property type="protein sequence ID" value="PZP88449.1"/>
    <property type="molecule type" value="Genomic_DNA"/>
</dbReference>
<dbReference type="GO" id="GO:0003676">
    <property type="term" value="F:nucleic acid binding"/>
    <property type="evidence" value="ECO:0007669"/>
    <property type="project" value="InterPro"/>
</dbReference>
<evidence type="ECO:0000256" key="2">
    <source>
        <dbReference type="ARBA" id="ARBA00022840"/>
    </source>
</evidence>
<dbReference type="CDD" id="cd17923">
    <property type="entry name" value="DEXHc_Hrq1-like"/>
    <property type="match status" value="1"/>
</dbReference>
<dbReference type="Pfam" id="PF09369">
    <property type="entry name" value="MZB"/>
    <property type="match status" value="1"/>
</dbReference>
<dbReference type="InterPro" id="IPR027417">
    <property type="entry name" value="P-loop_NTPase"/>
</dbReference>
<dbReference type="GO" id="GO:0006289">
    <property type="term" value="P:nucleotide-excision repair"/>
    <property type="evidence" value="ECO:0007669"/>
    <property type="project" value="TreeGrafter"/>
</dbReference>
<evidence type="ECO:0000259" key="4">
    <source>
        <dbReference type="PROSITE" id="PS51194"/>
    </source>
</evidence>
<accession>A0A2W5KFW6</accession>
<evidence type="ECO:0000313" key="5">
    <source>
        <dbReference type="EMBL" id="PZP88449.1"/>
    </source>
</evidence>
<dbReference type="PROSITE" id="PS51192">
    <property type="entry name" value="HELICASE_ATP_BIND_1"/>
    <property type="match status" value="1"/>
</dbReference>
<dbReference type="InterPro" id="IPR022307">
    <property type="entry name" value="Helicase_put_actinobac"/>
</dbReference>
<reference evidence="5 6" key="1">
    <citation type="submission" date="2017-08" db="EMBL/GenBank/DDBJ databases">
        <title>Infants hospitalized years apart are colonized by the same room-sourced microbial strains.</title>
        <authorList>
            <person name="Brooks B."/>
            <person name="Olm M.R."/>
            <person name="Firek B.A."/>
            <person name="Baker R."/>
            <person name="Thomas B.C."/>
            <person name="Morowitz M.J."/>
            <person name="Banfield J.F."/>
        </authorList>
    </citation>
    <scope>NUCLEOTIDE SEQUENCE [LARGE SCALE GENOMIC DNA]</scope>
    <source>
        <strain evidence="5">S2_006_000_R1_57</strain>
    </source>
</reference>
<dbReference type="Gene3D" id="3.40.50.300">
    <property type="entry name" value="P-loop containing nucleotide triphosphate hydrolases"/>
    <property type="match status" value="2"/>
</dbReference>
<dbReference type="GO" id="GO:0036297">
    <property type="term" value="P:interstrand cross-link repair"/>
    <property type="evidence" value="ECO:0007669"/>
    <property type="project" value="TreeGrafter"/>
</dbReference>
<dbReference type="GO" id="GO:0043138">
    <property type="term" value="F:3'-5' DNA helicase activity"/>
    <property type="evidence" value="ECO:0007669"/>
    <property type="project" value="TreeGrafter"/>
</dbReference>
<dbReference type="InterPro" id="IPR001650">
    <property type="entry name" value="Helicase_C-like"/>
</dbReference>
<gene>
    <name evidence="5" type="ORF">DI579_06145</name>
</gene>
<dbReference type="RefSeq" id="WP_303678934.1">
    <property type="nucleotide sequence ID" value="NZ_QFOZ01000011.1"/>
</dbReference>
<dbReference type="SMART" id="SM00490">
    <property type="entry name" value="HELICc"/>
    <property type="match status" value="1"/>
</dbReference>
<feature type="domain" description="Helicase ATP-binding" evidence="3">
    <location>
        <begin position="83"/>
        <end position="275"/>
    </location>
</feature>
<dbReference type="PANTHER" id="PTHR47957">
    <property type="entry name" value="ATP-DEPENDENT HELICASE HRQ1"/>
    <property type="match status" value="1"/>
</dbReference>
<evidence type="ECO:0000256" key="1">
    <source>
        <dbReference type="ARBA" id="ARBA00022741"/>
    </source>
</evidence>
<sequence>MTFEQTPHTYGRSLLSYLLRDTNPTHDPNKHSLNKHSPITHVRDLPGRDPHYAPWPTWILPAAKDWLNEQGIAELYTHQVATANLAWEGNHVVVATGTASGKTLGYHLPIITQLAADPNATALYLSPTKALGADQLRAFTEFLDGAAHMATDPTVSQRLRDSSPAQYDGDTPTETRTWIRDHSRFILTNPDMLHLSILGKHKSWLRLLRNLTYVVIDECHAYRGVFGSNVAIEVRRLLRLAAHYGATPTIILASATTSHPEEAASTLIGMPVTAVTEDGSPQGERTIVLWEPPIIPRLEGENGAPVRRAATKEAATLMADLVTEGARTLAFVRSRRGAEDTALAAQHALIRCGEQGELPLDRATDLAQHIGAYRAGYLAEDRRQLEQDLNDGTLLAAATTNALELGVDIAGVDAVIIAGFPGTVASFWQQSGRAGRRNQGSLVILIGRSDPLDSYLLHHPETLLDKPVEATVTNPANPNLLVPQLWCAAAEMPLRDDEVVAWSARDGVDVEELLGEMQDHGMVRHRKVSAATGAWYPAGYYDSSWQNVSLRGGSADEFSIVCIDDGQLLGTADAARAFAQLHPGAIYLHQGDSYLVTELDLENGIACVTSDVPPWTTYSRANTQIHVERIREERHFGSGASSVTIGLADVTVVRQVKEYERKAETGEVIDVVDVDMPPTELYTQAVYYHVDPLFFHHFGIAEQDVPGALHAAEHAAIGMLPLLVGCDRADIGGLSTPLHEDTGEATVFVYDGYQSGAGYAQRGYREMTTWLRTTRDAIVACSCEDGCPSCIQSPKCGNGNRPLSKSGAVALLGALSSVLGDMPDAAPDQALNPTPSVR</sequence>
<comment type="caution">
    <text evidence="5">The sequence shown here is derived from an EMBL/GenBank/DDBJ whole genome shotgun (WGS) entry which is preliminary data.</text>
</comment>
<dbReference type="PANTHER" id="PTHR47957:SF3">
    <property type="entry name" value="ATP-DEPENDENT HELICASE HRQ1"/>
    <property type="match status" value="1"/>
</dbReference>
<keyword evidence="5" id="KW-0347">Helicase</keyword>
<keyword evidence="2" id="KW-0067">ATP-binding</keyword>
<dbReference type="Pfam" id="PF00271">
    <property type="entry name" value="Helicase_C"/>
    <property type="match status" value="1"/>
</dbReference>
<name>A0A2W5KFW6_9ACTN</name>
<dbReference type="Proteomes" id="UP000248606">
    <property type="component" value="Unassembled WGS sequence"/>
</dbReference>
<dbReference type="InterPro" id="IPR011545">
    <property type="entry name" value="DEAD/DEAH_box_helicase_dom"/>
</dbReference>
<protein>
    <submittedName>
        <fullName evidence="5">DEAD/DEAH box helicase</fullName>
    </submittedName>
</protein>
<dbReference type="InterPro" id="IPR018973">
    <property type="entry name" value="MZB"/>
</dbReference>
<dbReference type="PROSITE" id="PS51194">
    <property type="entry name" value="HELICASE_CTER"/>
    <property type="match status" value="1"/>
</dbReference>
<proteinExistence type="predicted"/>